<organism evidence="3">
    <name type="scientific">Caenorhabditis brenneri</name>
    <name type="common">Nematode worm</name>
    <dbReference type="NCBI Taxonomy" id="135651"/>
    <lineage>
        <taxon>Eukaryota</taxon>
        <taxon>Metazoa</taxon>
        <taxon>Ecdysozoa</taxon>
        <taxon>Nematoda</taxon>
        <taxon>Chromadorea</taxon>
        <taxon>Rhabditida</taxon>
        <taxon>Rhabditina</taxon>
        <taxon>Rhabditomorpha</taxon>
        <taxon>Rhabditoidea</taxon>
        <taxon>Rhabditidae</taxon>
        <taxon>Peloderinae</taxon>
        <taxon>Caenorhabditis</taxon>
    </lineage>
</organism>
<feature type="compositionally biased region" description="Polar residues" evidence="1">
    <location>
        <begin position="187"/>
        <end position="199"/>
    </location>
</feature>
<feature type="compositionally biased region" description="Basic residues" evidence="1">
    <location>
        <begin position="213"/>
        <end position="236"/>
    </location>
</feature>
<accession>G0NEQ5</accession>
<evidence type="ECO:0000313" key="2">
    <source>
        <dbReference type="EMBL" id="EGT58882.1"/>
    </source>
</evidence>
<keyword evidence="3" id="KW-1185">Reference proteome</keyword>
<gene>
    <name evidence="2" type="ORF">CAEBREN_02935</name>
</gene>
<feature type="region of interest" description="Disordered" evidence="1">
    <location>
        <begin position="168"/>
        <end position="371"/>
    </location>
</feature>
<dbReference type="AlphaFoldDB" id="G0NEQ5"/>
<feature type="compositionally biased region" description="Basic and acidic residues" evidence="1">
    <location>
        <begin position="252"/>
        <end position="368"/>
    </location>
</feature>
<dbReference type="HOGENOM" id="CLU_671279_0_0_1"/>
<protein>
    <submittedName>
        <fullName evidence="2">Uncharacterized protein</fullName>
    </submittedName>
</protein>
<proteinExistence type="predicted"/>
<evidence type="ECO:0000256" key="1">
    <source>
        <dbReference type="SAM" id="MobiDB-lite"/>
    </source>
</evidence>
<dbReference type="InParanoid" id="G0NEQ5"/>
<name>G0NEQ5_CAEBE</name>
<dbReference type="Proteomes" id="UP000008068">
    <property type="component" value="Unassembled WGS sequence"/>
</dbReference>
<evidence type="ECO:0000313" key="3">
    <source>
        <dbReference type="Proteomes" id="UP000008068"/>
    </source>
</evidence>
<dbReference type="EMBL" id="GL379873">
    <property type="protein sequence ID" value="EGT58882.1"/>
    <property type="molecule type" value="Genomic_DNA"/>
</dbReference>
<reference evidence="3" key="1">
    <citation type="submission" date="2011-07" db="EMBL/GenBank/DDBJ databases">
        <authorList>
            <consortium name="Caenorhabditis brenneri Sequencing and Analysis Consortium"/>
            <person name="Wilson R.K."/>
        </authorList>
    </citation>
    <scope>NUCLEOTIDE SEQUENCE [LARGE SCALE GENOMIC DNA]</scope>
    <source>
        <strain evidence="3">PB2801</strain>
    </source>
</reference>
<sequence length="410" mass="47821">MKIPLENGLIREWKKNKRCDVVMENGQENDPENELGSDPDTQRMKLAELKRRGEPFEVPRKWWIQEVTMNDWTSKRRMAPEKMILDNQIDQLPSEKMLKNFPIENPFTILGSLDFHDEMKKKMKRPKSEKLHPVLRVNYHCSENRILGSPILPPGVWNTRFPKIKPNKKLETPINQENVREMGTGGWSENQQDSLSTSAGPPPPRQSMEWSGKRHKRRSKRHGRGKKRTGKWKRDKWHVVERKGRRRRNKKQMVEERACDRKNEEKDTEDAKKEKMKVEPEGAEKNPEAKAEKKASEKAKKDAEAKTKAEAEAKAEKKAAEKVKKDAEAETKAEAEAEEKKEVAEKPEKQTDENTKKQIEEEPSEKAQKNRVVVPRTIASFQQFDGDDGLIRCYFRPKKNLQKCLDCLNK</sequence>